<name>A0AAD8XRJ6_9STRA</name>
<organism evidence="3 4">
    <name type="scientific">Skeletonema marinoi</name>
    <dbReference type="NCBI Taxonomy" id="267567"/>
    <lineage>
        <taxon>Eukaryota</taxon>
        <taxon>Sar</taxon>
        <taxon>Stramenopiles</taxon>
        <taxon>Ochrophyta</taxon>
        <taxon>Bacillariophyta</taxon>
        <taxon>Coscinodiscophyceae</taxon>
        <taxon>Thalassiosirophycidae</taxon>
        <taxon>Thalassiosirales</taxon>
        <taxon>Skeletonemataceae</taxon>
        <taxon>Skeletonema</taxon>
        <taxon>Skeletonema marinoi-dohrnii complex</taxon>
    </lineage>
</organism>
<evidence type="ECO:0000256" key="1">
    <source>
        <dbReference type="SAM" id="MobiDB-lite"/>
    </source>
</evidence>
<comment type="caution">
    <text evidence="3">The sequence shown here is derived from an EMBL/GenBank/DDBJ whole genome shotgun (WGS) entry which is preliminary data.</text>
</comment>
<feature type="region of interest" description="Disordered" evidence="1">
    <location>
        <begin position="124"/>
        <end position="157"/>
    </location>
</feature>
<feature type="compositionally biased region" description="Gly residues" evidence="1">
    <location>
        <begin position="124"/>
        <end position="142"/>
    </location>
</feature>
<reference evidence="3" key="1">
    <citation type="submission" date="2023-06" db="EMBL/GenBank/DDBJ databases">
        <title>Survivors Of The Sea: Transcriptome response of Skeletonema marinoi to long-term dormancy.</title>
        <authorList>
            <person name="Pinder M.I.M."/>
            <person name="Kourtchenko O."/>
            <person name="Robertson E.K."/>
            <person name="Larsson T."/>
            <person name="Maumus F."/>
            <person name="Osuna-Cruz C.M."/>
            <person name="Vancaester E."/>
            <person name="Stenow R."/>
            <person name="Vandepoele K."/>
            <person name="Ploug H."/>
            <person name="Bruchert V."/>
            <person name="Godhe A."/>
            <person name="Topel M."/>
        </authorList>
    </citation>
    <scope>NUCLEOTIDE SEQUENCE</scope>
    <source>
        <strain evidence="3">R05AC</strain>
    </source>
</reference>
<protein>
    <submittedName>
        <fullName evidence="3">Uncharacterized protein</fullName>
    </submittedName>
</protein>
<gene>
    <name evidence="3" type="ORF">QTG54_016799</name>
</gene>
<feature type="signal peptide" evidence="2">
    <location>
        <begin position="1"/>
        <end position="18"/>
    </location>
</feature>
<evidence type="ECO:0000313" key="3">
    <source>
        <dbReference type="EMBL" id="KAK1732516.1"/>
    </source>
</evidence>
<dbReference type="EMBL" id="JATAAI010000065">
    <property type="protein sequence ID" value="KAK1732516.1"/>
    <property type="molecule type" value="Genomic_DNA"/>
</dbReference>
<feature type="chain" id="PRO_5042003958" evidence="2">
    <location>
        <begin position="19"/>
        <end position="270"/>
    </location>
</feature>
<evidence type="ECO:0000313" key="4">
    <source>
        <dbReference type="Proteomes" id="UP001224775"/>
    </source>
</evidence>
<dbReference type="Proteomes" id="UP001224775">
    <property type="component" value="Unassembled WGS sequence"/>
</dbReference>
<dbReference type="AlphaFoldDB" id="A0AAD8XRJ6"/>
<keyword evidence="2" id="KW-0732">Signal</keyword>
<feature type="region of interest" description="Disordered" evidence="1">
    <location>
        <begin position="239"/>
        <end position="270"/>
    </location>
</feature>
<sequence>MKIQILFLSLLATATANARHEHEPKSLRGGNGDEHDLALALALESRQINHIIPHGKSASIQCGSGSQCCVTGNFKSLNNMGIMTNEGSCQGFSFTNVSLSNCQSNTCFASCDGGCNVKVQAGGAGRGGSAGGRGRGGGAAGGKRGRSASGQGHTRRVDRIIPQGRSAAFQCGSGSQCCVTGNFESLNNMGIMTNEGSCQGYSMTKGSLSNCQSNSCSVSCDGGCDVLEAERGGSAGIHVHAGGRNDGGGKGGRSRVGPGNNPHDFANKIG</sequence>
<accession>A0AAD8XRJ6</accession>
<evidence type="ECO:0000256" key="2">
    <source>
        <dbReference type="SAM" id="SignalP"/>
    </source>
</evidence>
<proteinExistence type="predicted"/>
<keyword evidence="4" id="KW-1185">Reference proteome</keyword>